<evidence type="ECO:0000256" key="2">
    <source>
        <dbReference type="ARBA" id="ARBA00011738"/>
    </source>
</evidence>
<evidence type="ECO:0000256" key="4">
    <source>
        <dbReference type="RuleBase" id="RU363099"/>
    </source>
</evidence>
<keyword evidence="3 4" id="KW-0964">Secreted</keyword>
<dbReference type="GeneID" id="140007311"/>
<dbReference type="Pfam" id="PF03018">
    <property type="entry name" value="Dirigent"/>
    <property type="match status" value="1"/>
</dbReference>
<dbReference type="RefSeq" id="XP_071906140.1">
    <property type="nucleotide sequence ID" value="XM_072050039.1"/>
</dbReference>
<keyword evidence="6" id="KW-1185">Reference proteome</keyword>
<comment type="similarity">
    <text evidence="1 4">Belongs to the plant dirigent protein family.</text>
</comment>
<dbReference type="Gene3D" id="2.40.480.10">
    <property type="entry name" value="Allene oxide cyclase-like"/>
    <property type="match status" value="1"/>
</dbReference>
<reference evidence="7" key="1">
    <citation type="submission" date="2025-08" db="UniProtKB">
        <authorList>
            <consortium name="RefSeq"/>
        </authorList>
    </citation>
    <scope>IDENTIFICATION</scope>
    <source>
        <tissue evidence="7">Leaves</tissue>
    </source>
</reference>
<sequence length="221" mass="24360">MAKSLAIASLQILSLLLLASLGQSKKVFTNLMIYAHEFRSGDGQSIFPVAGLPNETWGVNQFGTIFVVDNILTQSISFKSALVGRSQGIAAVASLDNTNVELVLTFLFTNGEYSGSTVEMKGIFIQSMAVNELAILGGTKQFRYATGYAPFEPWWWLLSFSGVGDKRLWNFDAVCPRGFAAVCMALALLKIFWLLSFSGVGDKRKNCFFSSTKEVSTYWWL</sequence>
<keyword evidence="4" id="KW-0732">Signal</keyword>
<gene>
    <name evidence="7" type="primary">LOC140007311</name>
</gene>
<evidence type="ECO:0000313" key="7">
    <source>
        <dbReference type="RefSeq" id="XP_071906140.1"/>
    </source>
</evidence>
<keyword evidence="5" id="KW-0472">Membrane</keyword>
<dbReference type="InterPro" id="IPR004265">
    <property type="entry name" value="Dirigent"/>
</dbReference>
<protein>
    <recommendedName>
        <fullName evidence="4">Dirigent protein</fullName>
    </recommendedName>
</protein>
<feature type="transmembrane region" description="Helical" evidence="5">
    <location>
        <begin position="178"/>
        <end position="195"/>
    </location>
</feature>
<comment type="subunit">
    <text evidence="2 4">Homodimer.</text>
</comment>
<evidence type="ECO:0000256" key="3">
    <source>
        <dbReference type="ARBA" id="ARBA00022525"/>
    </source>
</evidence>
<feature type="chain" id="PRO_5044976124" description="Dirigent protein" evidence="4">
    <location>
        <begin position="25"/>
        <end position="221"/>
    </location>
</feature>
<organism evidence="6 7">
    <name type="scientific">Coffea arabica</name>
    <name type="common">Arabian coffee</name>
    <dbReference type="NCBI Taxonomy" id="13443"/>
    <lineage>
        <taxon>Eukaryota</taxon>
        <taxon>Viridiplantae</taxon>
        <taxon>Streptophyta</taxon>
        <taxon>Embryophyta</taxon>
        <taxon>Tracheophyta</taxon>
        <taxon>Spermatophyta</taxon>
        <taxon>Magnoliopsida</taxon>
        <taxon>eudicotyledons</taxon>
        <taxon>Gunneridae</taxon>
        <taxon>Pentapetalae</taxon>
        <taxon>asterids</taxon>
        <taxon>lamiids</taxon>
        <taxon>Gentianales</taxon>
        <taxon>Rubiaceae</taxon>
        <taxon>Ixoroideae</taxon>
        <taxon>Gardenieae complex</taxon>
        <taxon>Bertiereae - Coffeeae clade</taxon>
        <taxon>Coffeeae</taxon>
        <taxon>Coffea</taxon>
    </lineage>
</organism>
<dbReference type="PANTHER" id="PTHR21495">
    <property type="entry name" value="NUCLEOPORIN-RELATED"/>
    <property type="match status" value="1"/>
</dbReference>
<comment type="subcellular location">
    <subcellularLocation>
        <location evidence="4">Secreted</location>
        <location evidence="4">Extracellular space</location>
        <location evidence="4">Apoplast</location>
    </subcellularLocation>
</comment>
<accession>A0ABM4UFS5</accession>
<comment type="function">
    <text evidence="4">Dirigent proteins impart stereoselectivity on the phenoxy radical-coupling reaction, yielding optically active lignans from two molecules of coniferyl alcohol in the biosynthesis of lignans, flavonolignans, and alkaloids and thus plays a central role in plant secondary metabolism.</text>
</comment>
<evidence type="ECO:0000313" key="6">
    <source>
        <dbReference type="Proteomes" id="UP001652660"/>
    </source>
</evidence>
<name>A0ABM4UFS5_COFAR</name>
<proteinExistence type="inferred from homology"/>
<evidence type="ECO:0000256" key="5">
    <source>
        <dbReference type="SAM" id="Phobius"/>
    </source>
</evidence>
<feature type="signal peptide" evidence="4">
    <location>
        <begin position="1"/>
        <end position="24"/>
    </location>
</feature>
<dbReference type="Proteomes" id="UP001652660">
    <property type="component" value="Chromosome 5c"/>
</dbReference>
<keyword evidence="5" id="KW-1133">Transmembrane helix</keyword>
<keyword evidence="5" id="KW-0812">Transmembrane</keyword>
<dbReference type="InterPro" id="IPR044859">
    <property type="entry name" value="Allene_oxi_cyc_Dirigent"/>
</dbReference>
<evidence type="ECO:0000256" key="1">
    <source>
        <dbReference type="ARBA" id="ARBA00010746"/>
    </source>
</evidence>
<keyword evidence="4" id="KW-0052">Apoplast</keyword>